<evidence type="ECO:0000313" key="1">
    <source>
        <dbReference type="EMBL" id="ATW69896.1"/>
    </source>
</evidence>
<dbReference type="InterPro" id="IPR056389">
    <property type="entry name" value="Baseplate_tube_p140"/>
</dbReference>
<dbReference type="GeneID" id="40097233"/>
<proteinExistence type="predicted"/>
<sequence>MRYSLERQGRVIVVYQGVAMEFDAIASFTVEAQLREYRANRRTLHKKSNYSEAVVTGMEPVTLSLTTNFTDNNLEKVFFLLMGMQEVEHNLLILPETSAIEPVYIEVYISYPNNENYRITRAFVSVADFIMDRSVPLLHVGIEAGLIEQVRDVPLVYSKTQGQVRPVLPTFARINYQSMVGVTGATMSFQQQCSWREQRSVFDIGKISHNSRAYIQETNYSATLNTYKRGVKAGYSSEFYDDFKSITNARVELSNGATEIIIPSAHIVKRLTTGEVNQLALDIMPTFSGSPVSIQFREETKI</sequence>
<dbReference type="Proteomes" id="UP000241842">
    <property type="component" value="Segment"/>
</dbReference>
<dbReference type="OrthoDB" id="4730at10239"/>
<protein>
    <submittedName>
        <fullName evidence="1">Minor tail protein</fullName>
    </submittedName>
</protein>
<dbReference type="RefSeq" id="YP_009620580.1">
    <property type="nucleotide sequence ID" value="NC_042090.1"/>
</dbReference>
<dbReference type="EMBL" id="MG030347">
    <property type="protein sequence ID" value="ATW69896.1"/>
    <property type="molecule type" value="Genomic_DNA"/>
</dbReference>
<name>A0A2H4PRG3_9CAUD</name>
<accession>A0A2H4PRG3</accession>
<dbReference type="KEGG" id="vg:40097233"/>
<organism evidence="1 2">
    <name type="scientific">Proteus phage PM135</name>
    <dbReference type="NCBI Taxonomy" id="2048008"/>
    <lineage>
        <taxon>Viruses</taxon>
        <taxon>Duplodnaviria</taxon>
        <taxon>Heunggongvirae</taxon>
        <taxon>Uroviricota</taxon>
        <taxon>Caudoviricetes</taxon>
        <taxon>Demerecviridae</taxon>
        <taxon>Novosibvirus</taxon>
        <taxon>Novosibvirus PM135</taxon>
    </lineage>
</organism>
<evidence type="ECO:0000313" key="2">
    <source>
        <dbReference type="Proteomes" id="UP000241842"/>
    </source>
</evidence>
<keyword evidence="2" id="KW-1185">Reference proteome</keyword>
<reference evidence="2" key="1">
    <citation type="submission" date="2017-10" db="EMBL/GenBank/DDBJ databases">
        <title>Isolation and characterization of a group of new proteus bacteriophages.</title>
        <authorList>
            <person name="Kozlova Y.N."/>
            <person name="Morozova V.V."/>
            <person name="Babkin I.V."/>
            <person name="Tikunova N.V."/>
            <person name="Bokovaya O.V."/>
            <person name="Shedko E.D."/>
        </authorList>
    </citation>
    <scope>NUCLEOTIDE SEQUENCE [LARGE SCALE GENOMIC DNA]</scope>
</reference>
<dbReference type="Pfam" id="PF23779">
    <property type="entry name" value="Baseplate_Tube_p140"/>
    <property type="match status" value="1"/>
</dbReference>